<gene>
    <name evidence="1" type="ORF">B0I27_101252</name>
</gene>
<dbReference type="RefSeq" id="WP_106290575.1">
    <property type="nucleotide sequence ID" value="NZ_PVTH01000001.1"/>
</dbReference>
<keyword evidence="2" id="KW-1185">Reference proteome</keyword>
<dbReference type="EMBL" id="PVTH01000001">
    <property type="protein sequence ID" value="PRY55283.1"/>
    <property type="molecule type" value="Genomic_DNA"/>
</dbReference>
<dbReference type="AlphaFoldDB" id="A0A2T0UBJ2"/>
<dbReference type="PROSITE" id="PS51257">
    <property type="entry name" value="PROKAR_LIPOPROTEIN"/>
    <property type="match status" value="1"/>
</dbReference>
<protein>
    <recommendedName>
        <fullName evidence="3">Lipoprotein</fullName>
    </recommendedName>
</protein>
<dbReference type="Proteomes" id="UP000238034">
    <property type="component" value="Unassembled WGS sequence"/>
</dbReference>
<reference evidence="1 2" key="1">
    <citation type="submission" date="2018-03" db="EMBL/GenBank/DDBJ databases">
        <title>Genomic Encyclopedia of Type Strains, Phase III (KMG-III): the genomes of soil and plant-associated and newly described type strains.</title>
        <authorList>
            <person name="Whitman W."/>
        </authorList>
    </citation>
    <scope>NUCLEOTIDE SEQUENCE [LARGE SCALE GENOMIC DNA]</scope>
    <source>
        <strain evidence="1 2">CGMCC 1.9313</strain>
    </source>
</reference>
<sequence>MKYLKLLSFLFVLSLISCQKEKHEEEPDENAPVVTMLEVESYSSIPKEVTKVRLTELLKDTYVEMIPETNIHDTAKAVLSISYKKVPKRFNALISVYRRDGSVEETKVSDIDLLNGRKCTYFVDMFKVGFTIRVNDKWIDTIVVKF</sequence>
<evidence type="ECO:0000313" key="1">
    <source>
        <dbReference type="EMBL" id="PRY55283.1"/>
    </source>
</evidence>
<proteinExistence type="predicted"/>
<name>A0A2T0UBJ2_9SPHI</name>
<comment type="caution">
    <text evidence="1">The sequence shown here is derived from an EMBL/GenBank/DDBJ whole genome shotgun (WGS) entry which is preliminary data.</text>
</comment>
<organism evidence="1 2">
    <name type="scientific">Arcticibacter pallidicorallinus</name>
    <dbReference type="NCBI Taxonomy" id="1259464"/>
    <lineage>
        <taxon>Bacteria</taxon>
        <taxon>Pseudomonadati</taxon>
        <taxon>Bacteroidota</taxon>
        <taxon>Sphingobacteriia</taxon>
        <taxon>Sphingobacteriales</taxon>
        <taxon>Sphingobacteriaceae</taxon>
        <taxon>Arcticibacter</taxon>
    </lineage>
</organism>
<accession>A0A2T0UBJ2</accession>
<evidence type="ECO:0008006" key="3">
    <source>
        <dbReference type="Google" id="ProtNLM"/>
    </source>
</evidence>
<evidence type="ECO:0000313" key="2">
    <source>
        <dbReference type="Proteomes" id="UP000238034"/>
    </source>
</evidence>